<name>A0A369JXI2_HYPMA</name>
<dbReference type="AlphaFoldDB" id="A0A369JXI2"/>
<protein>
    <recommendedName>
        <fullName evidence="3">F-box domain-containing protein</fullName>
    </recommendedName>
</protein>
<sequence length="268" mass="30805">MHIRSPFPPEIVDAVIDELHDDFTALKRCSLVSNEFRPRSQMHLYSRITIEFTGPIHHRHPARPFVTVLTPRLGHCVRHLTLVNNVQQWWDHYNDDYFKNEDYIMPLLFKQLHHLHSFRLISAGKIMDFGPRHLSPSLQSAVVAMIQKTRVAELTVQDFVDFPMVSLALTCPHLKELSFRRDDGNVTVAEEILLVPPGIEIEDKAHLDALELDDRAVTSIDILYRMTKLPQARLTLSHLRDLSIIGYEPSIMACVSKIVLMPPARLNV</sequence>
<dbReference type="EMBL" id="LUEZ02000021">
    <property type="protein sequence ID" value="RDB27041.1"/>
    <property type="molecule type" value="Genomic_DNA"/>
</dbReference>
<dbReference type="InParanoid" id="A0A369JXI2"/>
<evidence type="ECO:0008006" key="3">
    <source>
        <dbReference type="Google" id="ProtNLM"/>
    </source>
</evidence>
<proteinExistence type="predicted"/>
<dbReference type="Proteomes" id="UP000076154">
    <property type="component" value="Unassembled WGS sequence"/>
</dbReference>
<organism evidence="1 2">
    <name type="scientific">Hypsizygus marmoreus</name>
    <name type="common">White beech mushroom</name>
    <name type="synonym">Agaricus marmoreus</name>
    <dbReference type="NCBI Taxonomy" id="39966"/>
    <lineage>
        <taxon>Eukaryota</taxon>
        <taxon>Fungi</taxon>
        <taxon>Dikarya</taxon>
        <taxon>Basidiomycota</taxon>
        <taxon>Agaricomycotina</taxon>
        <taxon>Agaricomycetes</taxon>
        <taxon>Agaricomycetidae</taxon>
        <taxon>Agaricales</taxon>
        <taxon>Tricholomatineae</taxon>
        <taxon>Lyophyllaceae</taxon>
        <taxon>Hypsizygus</taxon>
    </lineage>
</organism>
<keyword evidence="2" id="KW-1185">Reference proteome</keyword>
<accession>A0A369JXI2</accession>
<evidence type="ECO:0000313" key="1">
    <source>
        <dbReference type="EMBL" id="RDB27041.1"/>
    </source>
</evidence>
<evidence type="ECO:0000313" key="2">
    <source>
        <dbReference type="Proteomes" id="UP000076154"/>
    </source>
</evidence>
<gene>
    <name evidence="1" type="ORF">Hypma_005150</name>
</gene>
<reference evidence="1" key="1">
    <citation type="submission" date="2018-04" db="EMBL/GenBank/DDBJ databases">
        <title>Whole genome sequencing of Hypsizygus marmoreus.</title>
        <authorList>
            <person name="Choi I.-G."/>
            <person name="Min B."/>
            <person name="Kim J.-G."/>
            <person name="Kim S."/>
            <person name="Oh Y.-L."/>
            <person name="Kong W.-S."/>
            <person name="Park H."/>
            <person name="Jeong J."/>
            <person name="Song E.-S."/>
        </authorList>
    </citation>
    <scope>NUCLEOTIDE SEQUENCE [LARGE SCALE GENOMIC DNA]</scope>
    <source>
        <strain evidence="1">51987-8</strain>
    </source>
</reference>
<dbReference type="OrthoDB" id="2977329at2759"/>
<comment type="caution">
    <text evidence="1">The sequence shown here is derived from an EMBL/GenBank/DDBJ whole genome shotgun (WGS) entry which is preliminary data.</text>
</comment>